<accession>A0A0G4FHA5</accession>
<keyword evidence="7" id="KW-1185">Reference proteome</keyword>
<evidence type="ECO:0000256" key="3">
    <source>
        <dbReference type="SAM" id="MobiDB-lite"/>
    </source>
</evidence>
<reference evidence="6 7" key="1">
    <citation type="submission" date="2014-11" db="EMBL/GenBank/DDBJ databases">
        <authorList>
            <person name="Zhu J."/>
            <person name="Qi W."/>
            <person name="Song R."/>
        </authorList>
    </citation>
    <scope>NUCLEOTIDE SEQUENCE [LARGE SCALE GENOMIC DNA]</scope>
</reference>
<feature type="compositionally biased region" description="Basic and acidic residues" evidence="3">
    <location>
        <begin position="1"/>
        <end position="13"/>
    </location>
</feature>
<keyword evidence="1" id="KW-0863">Zinc-finger</keyword>
<dbReference type="InParanoid" id="A0A0G4FHA5"/>
<evidence type="ECO:0000313" key="6">
    <source>
        <dbReference type="EMBL" id="CEM12846.1"/>
    </source>
</evidence>
<evidence type="ECO:0008006" key="8">
    <source>
        <dbReference type="Google" id="ProtNLM"/>
    </source>
</evidence>
<feature type="compositionally biased region" description="Acidic residues" evidence="3">
    <location>
        <begin position="442"/>
        <end position="451"/>
    </location>
</feature>
<dbReference type="PhylomeDB" id="A0A0G4FHA5"/>
<dbReference type="AlphaFoldDB" id="A0A0G4FHA5"/>
<evidence type="ECO:0000256" key="2">
    <source>
        <dbReference type="SAM" id="Coils"/>
    </source>
</evidence>
<feature type="coiled-coil region" evidence="2">
    <location>
        <begin position="283"/>
        <end position="345"/>
    </location>
</feature>
<evidence type="ECO:0000259" key="5">
    <source>
        <dbReference type="PROSITE" id="PS50089"/>
    </source>
</evidence>
<dbReference type="SUPFAM" id="SSF54236">
    <property type="entry name" value="Ubiquitin-like"/>
    <property type="match status" value="1"/>
</dbReference>
<protein>
    <recommendedName>
        <fullName evidence="8">RING-type domain-containing protein</fullName>
    </recommendedName>
</protein>
<evidence type="ECO:0000256" key="1">
    <source>
        <dbReference type="PROSITE-ProRule" id="PRU00175"/>
    </source>
</evidence>
<dbReference type="InterPro" id="IPR001841">
    <property type="entry name" value="Znf_RING"/>
</dbReference>
<feature type="domain" description="RING-type" evidence="5">
    <location>
        <begin position="400"/>
        <end position="461"/>
    </location>
</feature>
<dbReference type="Pfam" id="PF00240">
    <property type="entry name" value="ubiquitin"/>
    <property type="match status" value="1"/>
</dbReference>
<feature type="domain" description="Ubiquitin-like" evidence="4">
    <location>
        <begin position="38"/>
        <end position="110"/>
    </location>
</feature>
<evidence type="ECO:0000259" key="4">
    <source>
        <dbReference type="PROSITE" id="PS50053"/>
    </source>
</evidence>
<dbReference type="GO" id="GO:0008270">
    <property type="term" value="F:zinc ion binding"/>
    <property type="evidence" value="ECO:0007669"/>
    <property type="project" value="UniProtKB-KW"/>
</dbReference>
<keyword evidence="2" id="KW-0175">Coiled coil</keyword>
<keyword evidence="1" id="KW-0862">Zinc</keyword>
<dbReference type="InterPro" id="IPR000626">
    <property type="entry name" value="Ubiquitin-like_dom"/>
</dbReference>
<dbReference type="Gene3D" id="3.30.40.10">
    <property type="entry name" value="Zinc/RING finger domain, C3HC4 (zinc finger)"/>
    <property type="match status" value="1"/>
</dbReference>
<organism evidence="6 7">
    <name type="scientific">Vitrella brassicaformis (strain CCMP3155)</name>
    <dbReference type="NCBI Taxonomy" id="1169540"/>
    <lineage>
        <taxon>Eukaryota</taxon>
        <taxon>Sar</taxon>
        <taxon>Alveolata</taxon>
        <taxon>Colpodellida</taxon>
        <taxon>Vitrellaceae</taxon>
        <taxon>Vitrella</taxon>
    </lineage>
</organism>
<feature type="region of interest" description="Disordered" evidence="3">
    <location>
        <begin position="1"/>
        <end position="28"/>
    </location>
</feature>
<gene>
    <name evidence="6" type="ORF">Vbra_4450</name>
</gene>
<dbReference type="Pfam" id="PF13920">
    <property type="entry name" value="zf-C3HC4_3"/>
    <property type="match status" value="1"/>
</dbReference>
<keyword evidence="1" id="KW-0479">Metal-binding</keyword>
<dbReference type="Gene3D" id="3.10.20.90">
    <property type="entry name" value="Phosphatidylinositol 3-kinase Catalytic Subunit, Chain A, domain 1"/>
    <property type="match status" value="1"/>
</dbReference>
<dbReference type="PROSITE" id="PS50053">
    <property type="entry name" value="UBIQUITIN_2"/>
    <property type="match status" value="1"/>
</dbReference>
<evidence type="ECO:0000313" key="7">
    <source>
        <dbReference type="Proteomes" id="UP000041254"/>
    </source>
</evidence>
<dbReference type="Proteomes" id="UP000041254">
    <property type="component" value="Unassembled WGS sequence"/>
</dbReference>
<feature type="region of interest" description="Disordered" evidence="3">
    <location>
        <begin position="428"/>
        <end position="465"/>
    </location>
</feature>
<name>A0A0G4FHA5_VITBC</name>
<dbReference type="PROSITE" id="PS50089">
    <property type="entry name" value="ZF_RING_2"/>
    <property type="match status" value="1"/>
</dbReference>
<dbReference type="VEuPathDB" id="CryptoDB:Vbra_4450"/>
<dbReference type="InterPro" id="IPR029071">
    <property type="entry name" value="Ubiquitin-like_domsf"/>
</dbReference>
<sequence length="465" mass="52075">MDERTEKPQKVEGGRAAGRPALAFDAPSTGRPVDAFQLEMIPGNHYGRTWMVDVQPSFEVFDLVLLVQEKISVPAEAIWLLHADKPLYTLNSTLGDYGIRPNSVIRSNVRFFIHGARRLTPYDVCFPSDSVQGPWNEVVIPSLVDKYCDNADRLANAHAAAQEMVLQIVSVDDESGVPVLGLFAIRGKDTVQQVDVYRGVGEVRERLSRISPAAADQAADLLASVDDFEKVSSVRRAQRRLAAVRTGRGAVFELLEQLNQERLIKKERDTAVSQIKKAHDCTVAQLNRTIREKDSELQRHVADRKAKAALLTLKDNTITSLKQEIAAHRTQIDRLEQQTATLERERLTDDRLRQCGSAAEIECIMGRADEEMGRLPGFKRRAEALHDEMKRREEESDRMCVACKEREKTVTLPCGHVCYCEECYRPILSGPPERPADGNGNGDDEDEEMAEEPGPRCGLCRKPFS</sequence>
<proteinExistence type="predicted"/>
<dbReference type="InterPro" id="IPR013083">
    <property type="entry name" value="Znf_RING/FYVE/PHD"/>
</dbReference>
<dbReference type="EMBL" id="CDMY01000437">
    <property type="protein sequence ID" value="CEM12846.1"/>
    <property type="molecule type" value="Genomic_DNA"/>
</dbReference>